<dbReference type="GeneID" id="103110529"/>
<dbReference type="Gene3D" id="3.30.710.10">
    <property type="entry name" value="Potassium Channel Kv1.1, Chain A"/>
    <property type="match status" value="1"/>
</dbReference>
<gene>
    <name evidence="5" type="primary">BTBD16</name>
</gene>
<protein>
    <recommendedName>
        <fullName evidence="1">BTB/POZ domain-containing protein 16</fullName>
    </recommendedName>
</protein>
<dbReference type="Pfam" id="PF23998">
    <property type="entry name" value="BTB_BTBDG"/>
    <property type="match status" value="1"/>
</dbReference>
<evidence type="ECO:0000313" key="4">
    <source>
        <dbReference type="Proteomes" id="UP001652624"/>
    </source>
</evidence>
<dbReference type="Pfam" id="PF21059">
    <property type="entry name" value="BTBD16_C"/>
    <property type="match status" value="1"/>
</dbReference>
<accession>A0ABM3VV55</accession>
<dbReference type="CDD" id="cd18492">
    <property type="entry name" value="BACK_BTBD16"/>
    <property type="match status" value="1"/>
</dbReference>
<dbReference type="InterPro" id="IPR011333">
    <property type="entry name" value="SKP1/BTB/POZ_sf"/>
</dbReference>
<evidence type="ECO:0000313" key="5">
    <source>
        <dbReference type="RefSeq" id="XP_060028215.1"/>
    </source>
</evidence>
<dbReference type="Proteomes" id="UP001652624">
    <property type="component" value="Chromosome 14"/>
</dbReference>
<dbReference type="InterPro" id="IPR048859">
    <property type="entry name" value="BTBD16_C"/>
</dbReference>
<feature type="domain" description="BTBDG BTB/POZ" evidence="3">
    <location>
        <begin position="79"/>
        <end position="201"/>
    </location>
</feature>
<evidence type="ECO:0000259" key="2">
    <source>
        <dbReference type="Pfam" id="PF21059"/>
    </source>
</evidence>
<sequence>MLKPHKGRMERRIIGSTNRWHFPKEPFPGDLLALPQECKALSIDVDEILENPERLYIPQVQKKASKDMKVKAFPSGEADVVLECLGCRWELHQQQLFQSKTLTKLYLAALDQGMHINPTRELDRLLRAPSPGKHKERAPLKKMIISLKINDPVVTRVAFALALKSLYMSEVEVDLEQAVGMLASARVLGFSDLFQRCVTAMIKGLAPDNLRNFYLASCKYEEEQLSFACKKWLEMNLVPLVGKQIHLRQVPQELLYKVLKSPRLFTFNEFYLLKTILLWVYLQLNPKIQTIPIHETVLTYFSSFPKKCCFLDRDLGQCLMPLFLCLRLQGITRAGDVGEGSGLGSGLELSQQGAPRDPREHCHDTGEHALGMENGGDMAYVKDFTTQAVRFGLLLTQEHTIDSKMIAVYGFFFEIKGIRVDNTSYTFCMQRMKCTDLRPSSPLRETGPVNLNTERLVKYEIRAQALVDGQWEEFQTNEITQKFGFSKSSCRSHVLKVHTVGIPVYASFSFIFPLSLSF</sequence>
<name>A0ABM3VV55_ERIEU</name>
<dbReference type="InterPro" id="IPR042833">
    <property type="entry name" value="BTBD16"/>
</dbReference>
<evidence type="ECO:0000259" key="3">
    <source>
        <dbReference type="Pfam" id="PF23998"/>
    </source>
</evidence>
<dbReference type="SUPFAM" id="SSF54695">
    <property type="entry name" value="POZ domain"/>
    <property type="match status" value="1"/>
</dbReference>
<reference evidence="5" key="1">
    <citation type="submission" date="2025-08" db="UniProtKB">
        <authorList>
            <consortium name="RefSeq"/>
        </authorList>
    </citation>
    <scope>IDENTIFICATION</scope>
</reference>
<dbReference type="RefSeq" id="XP_060028215.1">
    <property type="nucleotide sequence ID" value="XM_060172232.1"/>
</dbReference>
<organism evidence="4 5">
    <name type="scientific">Erinaceus europaeus</name>
    <name type="common">Western European hedgehog</name>
    <dbReference type="NCBI Taxonomy" id="9365"/>
    <lineage>
        <taxon>Eukaryota</taxon>
        <taxon>Metazoa</taxon>
        <taxon>Chordata</taxon>
        <taxon>Craniata</taxon>
        <taxon>Vertebrata</taxon>
        <taxon>Euteleostomi</taxon>
        <taxon>Mammalia</taxon>
        <taxon>Eutheria</taxon>
        <taxon>Laurasiatheria</taxon>
        <taxon>Eulipotyphla</taxon>
        <taxon>Erinaceidae</taxon>
        <taxon>Erinaceinae</taxon>
        <taxon>Erinaceus</taxon>
    </lineage>
</organism>
<feature type="domain" description="BTB/POZ" evidence="2">
    <location>
        <begin position="389"/>
        <end position="494"/>
    </location>
</feature>
<dbReference type="PANTHER" id="PTHR46843:SF1">
    <property type="entry name" value="BTB_POZ DOMAIN-CONTAINING PROTEIN 16"/>
    <property type="match status" value="1"/>
</dbReference>
<keyword evidence="4" id="KW-1185">Reference proteome</keyword>
<dbReference type="InterPro" id="IPR056426">
    <property type="entry name" value="BTB_BTBDG"/>
</dbReference>
<dbReference type="PANTHER" id="PTHR46843">
    <property type="entry name" value="BTB/POZ DOMAIN-CONTAINING PROTEIN 16"/>
    <property type="match status" value="1"/>
</dbReference>
<proteinExistence type="predicted"/>
<evidence type="ECO:0000256" key="1">
    <source>
        <dbReference type="ARBA" id="ARBA00016271"/>
    </source>
</evidence>